<feature type="coiled-coil region" evidence="10">
    <location>
        <begin position="5"/>
        <end position="32"/>
    </location>
</feature>
<dbReference type="InterPro" id="IPR020843">
    <property type="entry name" value="ER"/>
</dbReference>
<evidence type="ECO:0000313" key="15">
    <source>
        <dbReference type="Proteomes" id="UP000682202"/>
    </source>
</evidence>
<dbReference type="InterPro" id="IPR009081">
    <property type="entry name" value="PP-bd_ACP"/>
</dbReference>
<feature type="active site" description="Proton donor; for dehydratase activity" evidence="9">
    <location>
        <position position="3167"/>
    </location>
</feature>
<evidence type="ECO:0000256" key="9">
    <source>
        <dbReference type="PROSITE-ProRule" id="PRU01363"/>
    </source>
</evidence>
<keyword evidence="10" id="KW-0175">Coiled coil</keyword>
<dbReference type="PROSITE" id="PS00606">
    <property type="entry name" value="KS3_1"/>
    <property type="match status" value="2"/>
</dbReference>
<dbReference type="PROSITE" id="PS52004">
    <property type="entry name" value="KS3_2"/>
    <property type="match status" value="2"/>
</dbReference>
<evidence type="ECO:0000256" key="7">
    <source>
        <dbReference type="ARBA" id="ARBA00023268"/>
    </source>
</evidence>
<protein>
    <submittedName>
        <fullName evidence="14">SDR family NAD(P)-dependent oxidoreductase</fullName>
    </submittedName>
</protein>
<feature type="domain" description="Ketosynthase family 3 (KS3)" evidence="12">
    <location>
        <begin position="2083"/>
        <end position="2511"/>
    </location>
</feature>
<dbReference type="CDD" id="cd08956">
    <property type="entry name" value="KR_3_FAS_SDR_x"/>
    <property type="match status" value="2"/>
</dbReference>
<dbReference type="InterPro" id="IPR013154">
    <property type="entry name" value="ADH-like_N"/>
</dbReference>
<keyword evidence="15" id="KW-1185">Reference proteome</keyword>
<dbReference type="SUPFAM" id="SSF52151">
    <property type="entry name" value="FabD/lysophospholipase-like"/>
    <property type="match status" value="2"/>
</dbReference>
<evidence type="ECO:0000259" key="12">
    <source>
        <dbReference type="PROSITE" id="PS52004"/>
    </source>
</evidence>
<dbReference type="FunFam" id="3.40.47.10:FF:000019">
    <property type="entry name" value="Polyketide synthase type I"/>
    <property type="match status" value="2"/>
</dbReference>
<dbReference type="InterPro" id="IPR014031">
    <property type="entry name" value="Ketoacyl_synth_C"/>
</dbReference>
<evidence type="ECO:0000259" key="11">
    <source>
        <dbReference type="PROSITE" id="PS50075"/>
    </source>
</evidence>
<evidence type="ECO:0000256" key="1">
    <source>
        <dbReference type="ARBA" id="ARBA00005189"/>
    </source>
</evidence>
<dbReference type="PROSITE" id="PS50075">
    <property type="entry name" value="CARRIER"/>
    <property type="match status" value="2"/>
</dbReference>
<dbReference type="PROSITE" id="PS52019">
    <property type="entry name" value="PKS_MFAS_DH"/>
    <property type="match status" value="2"/>
</dbReference>
<evidence type="ECO:0000256" key="3">
    <source>
        <dbReference type="ARBA" id="ARBA00022553"/>
    </source>
</evidence>
<dbReference type="FunFam" id="3.40.366.10:FF:000002">
    <property type="entry name" value="Probable polyketide synthase 2"/>
    <property type="match status" value="2"/>
</dbReference>
<dbReference type="InterPro" id="IPR049900">
    <property type="entry name" value="PKS_mFAS_DH"/>
</dbReference>
<dbReference type="Gene3D" id="3.40.50.11460">
    <property type="match status" value="2"/>
</dbReference>
<dbReference type="SUPFAM" id="SSF55048">
    <property type="entry name" value="Probable ACP-binding domain of malonyl-CoA ACP transacylase"/>
    <property type="match status" value="2"/>
</dbReference>
<organism evidence="14 15">
    <name type="scientific">Mycobacterium spongiae</name>
    <dbReference type="NCBI Taxonomy" id="886343"/>
    <lineage>
        <taxon>Bacteria</taxon>
        <taxon>Bacillati</taxon>
        <taxon>Actinomycetota</taxon>
        <taxon>Actinomycetes</taxon>
        <taxon>Mycobacteriales</taxon>
        <taxon>Mycobacteriaceae</taxon>
        <taxon>Mycobacterium</taxon>
    </lineage>
</organism>
<dbReference type="InterPro" id="IPR020806">
    <property type="entry name" value="PKS_PP-bd"/>
</dbReference>
<dbReference type="FunFam" id="3.90.180.10:FF:000032">
    <property type="entry name" value="Probable polyketide synthase pks1"/>
    <property type="match status" value="2"/>
</dbReference>
<keyword evidence="4" id="KW-0808">Transferase</keyword>
<keyword evidence="3" id="KW-0597">Phosphoprotein</keyword>
<dbReference type="EMBL" id="CP046600">
    <property type="protein sequence ID" value="QUR67889.1"/>
    <property type="molecule type" value="Genomic_DNA"/>
</dbReference>
<sequence length="4205" mass="436305">MVDQLQHATEALRTALVQVERLKRKNRVLLERSSEPVAIVGMACRFPGGVDSPESLWQMVADGRDVMSEFPADRGWDLAGLFDSDPDASHKSYVRHGGFVDDVAGFDAGFFGVSPAEALATDPQHRMLLEMSWEALERAGIDPTGLRGSATGVFAGIMTQGYGMLAEEIEGYRLTGMTSSVATGRVAYVLGLEGPAVSVDTACSSSLVTVHMAVQSLRSGECDLALAGGATINVTPTIFVEFSRHRGLSPDGRCKPFAGAADGVGWSEGGGMVVLERLSDAQRLGHPVLAVVRGTAVNQDGASNGLTAPNGPSQQRVVRAALANAGLTAGDVDVVEGHGTGTTLGDPIEAQALLATYGQDRAEPGEPLWLGSIKSNMGHTQAAAGVAGVMKMVLALRHEVLPATLHVDAPSPHVDWAAGSVELLTEARQWPVRGRVPGRLRRAGVSSFGISGTNAHVIVEEAPPVGVAEAVASVAPVVPWVVSAKSALGLVAQASRLAEFVGERGQLAVSDVGWSLAGRSVFEHRAVVVGGDREQLLAGLAGLADDDLGSATVRGVAGPAGKTVFVFPGQGSQWLGMGVELLDTAPVFAKEISECAEAFAEFVDWSLTDVLRGAPGAPSLDRVDVVQPALFAVMVALAKLWQSVGVRPDAVIGHSQGEIAAAYVAGALSLRDAARVVTLRSKLLTALAGPGGMVSIACGAKQVRELLAPFGDRIGIAAVNGPSAVVVSGDVAALEELVGRCADQDLRTRRIEVDYASHSVEVAAIRERLIDVLSDIEPRSSRTAFFSTVTGSRLDTADLDADYWYRNIRQTVQFDQATRSACEQGYKTFIESSPHPALIAGIEDIYNDCGHGVDGVDSGVEAIVIPTLGREDGGLGRFLMSAAQAFVAGVGVDWRGAVPGGRAVELPTYAFQRRRFWLSGDGAGADAAGLGLGTSEHAMLGAVVELPASGGVVLTGRLSPVTQAWLADHAVGGVLVFPGAGFVELAIRAGDEVGCSVLDELTLRTPLMLPSSGSVAVQVVVGAADEDGSRSVSVFSRATADSAWVCHAEGLVRSGSVEPSADLSVWPPVGAVAVDVADGYERLAARGYGYGPAFQGLTALWRRGDELFAEVALPEAAGGTSGFGVHPVLLDASLHAAVVADEGRAAAEMSEVSEVSLPFSWQGVSLHAAGAAAVRARIAPSGPSGVSIELADGLGLPVLSVGAMVARPVTEQQLMAAVSGTKPDRLFEVVWSAAAAASPVDREAEGDEVAPSYEVFESAPAAGDPVAGAYDCTLKVLAAVQSWLTERDSGVLVVATRGAVGLEGEDVTDLAGAAVWGLARSAQTEHPGRIVLADLDRPVDDAAVAAILAAGEPQVVVRGEVVHTARVQGSRAVDGVLVPPCDVPWRLGLSTAGTFENLRLEPIPNADAPLAPGQVRVAVAAIGANFRDVMITLGMISYDAIIGGEGAGVVVEVGPGVTEFAVGDPVMGYLPDSSGSLVAADTQLLLPKPDDWSYAEAAGVSAVFTTAYYALAKLAEVQPGQRVLVHAATGGVGMAAVQLARYWGLEVFATASRGKWGTLRAMGFDDDHIGDSRSLDFEDKFRAVTGGRGVDVVLDSLAGDFVDASLRLVAPGGVFLEMGKTDIRDPEAVAEQHPNIRYRAFDIFEPGRPRMRQFMLELAELIDAGVLRPLPVTTFDVRRAPAALRYLSQARHVGKVVMMMPDVWAAGTVLITGGTGMAGSALARHVVGSHGVRHLVLVSRRGVEAPGAQELVAELTAAGAQVQVVACDAADRGALAKVIADIGVQQPLSGVIHAAGVLDDAVVTSLTPERVDAVLRAKVDAAWNLHELTADLDVSAFVMFSSMAGLVGASGQANYAAANSFLDGLAAHRRAHGLPAISLGWGLWDQASAMTGGLDAAGRERLGRIGVAAMSSDEALELFDTALIVDKPFLLPARIDTNALRANAAVVPPMFAELISAPTRRQVENSLAAAKSKSALAQRIHGLPEQEQHTVLLDLVRSHIATVLGNTTPEAIDPDKAFQDLGFDSLTAVEMRNRLKAATGLTLSPTLIFDYPTPNGLAKYIRSELAGIPEEIKHVPAVRATGDDPIAIVGMACRYPGGVNSPEDLWDMVVHGRDVLTEFPGDRGWDLAALFNPDPDVPGACYTRTGGFVDDVADFDPAFFGVGPSEALAMDPQQRMFLELSWEALERVGIDPTGLRGSATGVFAGIMTQAYGMLAAEPVEGFRLTGQLSSVASGRVAYVLGLEGPAVSVDTACSSSLVTVHMAVQSLRSGECDLALAGGVTVNATPDIFVEFSRHRGLSPDGRCKAFAGVADGTGFSEGGGMVVLERLSDAQRLGHPVLAVVRGTAVNQDGASNGLTAPNGPSQQRVVRAALANAGLTAGDVDVVEGHGTGTTLGDPIEAQALLATYGQDRAEPGEPLWLGSIKSNMGHTQAAAGVAGVMKMVLALRHEVLPATLHVDVPSPHVDWAAGSVELLTEARQWPVRGRVPGRLRRAGVSSFGISGTNAHVIVEEAPPVGVAEAVASVAPVVPWVVSAKSALGLVAQASRLAEFVGERGQLAVSDVGWSLAGRSVFEHRAVVVGGDREQLLAGLVGLADDDLGSATVRGVAGPAGKTVFVFPGQGSQWLGMGIELHTGYPAFAEAFDTVVGELDRHLLRPLRDVMWGHDENLLNTTEFAQPALFAVEVALFRLLESWGVRPDFVMGHSVGELSAAHVAGVLSLEDAAVLVAARGRFMQALPAGGAMIALQATEAEIRPLLVADVDVAAVNAPGAVVISGAEHAVTTIADQLRAQGRRVHQLAVSHAFHSPLMDPMIEDFAAVASGLAFGAPTIGIISNVTGQLAEDDFGSAAYWKRHVREPVRFADSIVAAESAGATRFIEVGPSSGLTGSIDETIPDGDVVTISLLRQDRPQPAALVNGVAQAFVAGANVDWRAVVGHASFVDLPTYAFQRRRFWLSGDGVTADAAGLGLRASEHALLGAVVELPATGGVVLTGRLVPSVQRWLTDHAVGGVVIFPGAGFVELAIRAGDEVGCPVVDELTLAAPLVLPAEGSVGVQVVVSAPDESGARAVSVYSRSEAGSGWVLHAEGALRTGPAESATDLSVWPPVGAVAVPVADGYDQLAERGYGYGPAFRGLNAMWRRGDELFAEVALPADAGVSVDGFGVHPVLLDAALHAVILAVDGPDTMGGVDVAEGSVLVPFSWQGVSLHAAGASAVRARIAPAGPSAVSVELADGLGLPVLSIASMLARPVTDQQLRAAVSGAGPDRLFEVAWSAQPAADVDPVPVHGWGTAEVDVNDANEAAASTVLFESAPGDLVPGDLLTGVYAATRSVLEVLQSWLGGDKAGVLVVATRGAVALPGEDVTDLAGAAVWGLVRSAQNEHPDRIVLVDSDAALDDAAVAAVLAAGEPQVLWRGGQVYTARVHGSRSVAGLLAPPGDGPWRLGMSSPGTFENLRLETIPDADAPLGPGQVRVALSAIAANFRDVMIALGLYPDPGAVMGVEASGVVIETASAGSAGERRFSVGDRVMGLFPEGTGTIAITDERLLVTVPAGWSPAAAATTSVGFATAYYALSQLAEVRPGQRVLVHAATGGVGMAAVQLARYWGLEVFATASRGKWGTLRAMGFDDDHIGDSRSLDFEDKFRAVTGGRGVDVVLDSLSGDFVDASLRLVAPGGVFLEMGKTDIRDPGEVAEEHAQVRYRAFDLFEAGPERIQQILAELAAMFGGKLLRPLPVTTFDVRRAPAALRYLSQARHVGKVVMMMPDVWAAGTVLITGGTGMAGSALARHVVGSHGVRHLVLVSRRGVEAPGAQELVAELTAAGAEVQVVACDAADRGALAKVIADIGVQQPLSGVIHAAGVLDDAVVTSLTPERVDAVLRAKVDAAWNLHELTADLDVSAFVMFSSMAGLVGASGQANYAAANSFLDGLAAHRRAHGLPAISLGWGLWDQASAMTGALAAAHRARFGRDGVVAMSSDEALELFDTALIVDDPFMLPARIDLNALRAKFDGGTLPPMFVELINARTRRQVADSLAAEKSKSALLQRLEGLSEDEQHGVVLDLVRSHIATVLGNTTPEAIDPDKAFQELGFDSLTAVEMRNRLKAATGLSLSPTLIFDYPNSAALAGYMCRELVGTTQDDTPAAAPGEAEIQRVVASIPVKRLRQAGVLDLLLTLANGAEGTGESATSNETTEDAIAGMDLDDLVNAALTNNDE</sequence>
<dbReference type="FunFam" id="3.40.50.720:FF:000381">
    <property type="entry name" value="Probable polyketide synthase pks17"/>
    <property type="match status" value="2"/>
</dbReference>
<keyword evidence="7" id="KW-0511">Multifunctional enzyme</keyword>
<feature type="region of interest" description="C-terminal hotdog fold" evidence="9">
    <location>
        <begin position="1071"/>
        <end position="1215"/>
    </location>
</feature>
<dbReference type="InterPro" id="IPR014043">
    <property type="entry name" value="Acyl_transferase_dom"/>
</dbReference>
<dbReference type="GO" id="GO:0006633">
    <property type="term" value="P:fatty acid biosynthetic process"/>
    <property type="evidence" value="ECO:0007669"/>
    <property type="project" value="InterPro"/>
</dbReference>
<dbReference type="InterPro" id="IPR049552">
    <property type="entry name" value="PKS_DH_N"/>
</dbReference>
<dbReference type="Pfam" id="PF13602">
    <property type="entry name" value="ADH_zinc_N_2"/>
    <property type="match status" value="2"/>
</dbReference>
<dbReference type="GO" id="GO:0016491">
    <property type="term" value="F:oxidoreductase activity"/>
    <property type="evidence" value="ECO:0007669"/>
    <property type="project" value="InterPro"/>
</dbReference>
<dbReference type="InterPro" id="IPR016035">
    <property type="entry name" value="Acyl_Trfase/lysoPLipase"/>
</dbReference>
<dbReference type="InterPro" id="IPR018201">
    <property type="entry name" value="Ketoacyl_synth_AS"/>
</dbReference>
<dbReference type="InterPro" id="IPR032821">
    <property type="entry name" value="PKS_assoc"/>
</dbReference>
<proteinExistence type="predicted"/>
<dbReference type="SMART" id="SM00825">
    <property type="entry name" value="PKS_KS"/>
    <property type="match status" value="2"/>
</dbReference>
<dbReference type="FunFam" id="1.10.1200.10:FF:000007">
    <property type="entry name" value="Probable polyketide synthase pks17"/>
    <property type="match status" value="2"/>
</dbReference>
<dbReference type="InterPro" id="IPR057326">
    <property type="entry name" value="KR_dom"/>
</dbReference>
<feature type="domain" description="Ketosynthase family 3 (KS3)" evidence="12">
    <location>
        <begin position="34"/>
        <end position="461"/>
    </location>
</feature>
<feature type="region of interest" description="N-terminal hotdog fold" evidence="9">
    <location>
        <begin position="2972"/>
        <end position="3094"/>
    </location>
</feature>
<gene>
    <name evidence="14" type="ORF">F6B93_12935</name>
</gene>
<dbReference type="Gene3D" id="1.10.1200.10">
    <property type="entry name" value="ACP-like"/>
    <property type="match status" value="2"/>
</dbReference>
<dbReference type="InterPro" id="IPR036736">
    <property type="entry name" value="ACP-like_sf"/>
</dbReference>
<dbReference type="PROSITE" id="PS00012">
    <property type="entry name" value="PHOSPHOPANTETHEINE"/>
    <property type="match status" value="2"/>
</dbReference>
<dbReference type="FunFam" id="3.10.129.110:FF:000003">
    <property type="entry name" value="Probable polyketide synthase pks1"/>
    <property type="match status" value="2"/>
</dbReference>
<dbReference type="Pfam" id="PF08659">
    <property type="entry name" value="KR"/>
    <property type="match status" value="2"/>
</dbReference>
<dbReference type="InterPro" id="IPR016039">
    <property type="entry name" value="Thiolase-like"/>
</dbReference>
<keyword evidence="6" id="KW-0443">Lipid metabolism</keyword>
<evidence type="ECO:0000259" key="13">
    <source>
        <dbReference type="PROSITE" id="PS52019"/>
    </source>
</evidence>
<dbReference type="Gene3D" id="3.40.47.10">
    <property type="match status" value="2"/>
</dbReference>
<dbReference type="Pfam" id="PF14765">
    <property type="entry name" value="PS-DH"/>
    <property type="match status" value="2"/>
</dbReference>
<dbReference type="Pfam" id="PF08240">
    <property type="entry name" value="ADH_N"/>
    <property type="match status" value="2"/>
</dbReference>
<evidence type="ECO:0000256" key="8">
    <source>
        <dbReference type="ARBA" id="ARBA00023315"/>
    </source>
</evidence>
<feature type="region of interest" description="N-terminal hotdog fold" evidence="9">
    <location>
        <begin position="937"/>
        <end position="1059"/>
    </location>
</feature>
<dbReference type="GO" id="GO:0004315">
    <property type="term" value="F:3-oxoacyl-[acyl-carrier-protein] synthase activity"/>
    <property type="evidence" value="ECO:0007669"/>
    <property type="project" value="InterPro"/>
</dbReference>
<keyword evidence="8" id="KW-0012">Acyltransferase</keyword>
<dbReference type="PANTHER" id="PTHR43775">
    <property type="entry name" value="FATTY ACID SYNTHASE"/>
    <property type="match status" value="1"/>
</dbReference>
<keyword evidence="5" id="KW-0276">Fatty acid metabolism</keyword>
<feature type="domain" description="Carrier" evidence="11">
    <location>
        <begin position="1990"/>
        <end position="2065"/>
    </location>
</feature>
<dbReference type="InterPro" id="IPR042104">
    <property type="entry name" value="PKS_dehydratase_sf"/>
</dbReference>
<dbReference type="SMART" id="SM00829">
    <property type="entry name" value="PKS_ER"/>
    <property type="match status" value="2"/>
</dbReference>
<evidence type="ECO:0000256" key="6">
    <source>
        <dbReference type="ARBA" id="ARBA00023098"/>
    </source>
</evidence>
<dbReference type="SMART" id="SM00826">
    <property type="entry name" value="PKS_DH"/>
    <property type="match status" value="2"/>
</dbReference>
<dbReference type="GO" id="GO:0004312">
    <property type="term" value="F:fatty acid synthase activity"/>
    <property type="evidence" value="ECO:0007669"/>
    <property type="project" value="TreeGrafter"/>
</dbReference>
<dbReference type="SMART" id="SM01294">
    <property type="entry name" value="PKS_PP_betabranch"/>
    <property type="match status" value="2"/>
</dbReference>
<dbReference type="PANTHER" id="PTHR43775:SF51">
    <property type="entry name" value="INACTIVE PHENOLPHTHIOCEROL SYNTHESIS POLYKETIDE SYNTHASE TYPE I PKS1-RELATED"/>
    <property type="match status" value="1"/>
</dbReference>
<dbReference type="CDD" id="cd05195">
    <property type="entry name" value="enoyl_red"/>
    <property type="match status" value="2"/>
</dbReference>
<dbReference type="KEGG" id="mspg:F6B93_12935"/>
<dbReference type="InterPro" id="IPR013968">
    <property type="entry name" value="PKS_KR"/>
</dbReference>
<evidence type="ECO:0000256" key="5">
    <source>
        <dbReference type="ARBA" id="ARBA00022832"/>
    </source>
</evidence>
<evidence type="ECO:0000313" key="14">
    <source>
        <dbReference type="EMBL" id="QUR67889.1"/>
    </source>
</evidence>
<dbReference type="SUPFAM" id="SSF47336">
    <property type="entry name" value="ACP-like"/>
    <property type="match status" value="2"/>
</dbReference>
<dbReference type="InterPro" id="IPR006162">
    <property type="entry name" value="Ppantetheine_attach_site"/>
</dbReference>
<feature type="active site" description="Proton acceptor; for dehydratase activity" evidence="9">
    <location>
        <position position="3004"/>
    </location>
</feature>
<dbReference type="InterPro" id="IPR011032">
    <property type="entry name" value="GroES-like_sf"/>
</dbReference>
<dbReference type="Gene3D" id="3.40.366.10">
    <property type="entry name" value="Malonyl-Coenzyme A Acyl Carrier Protein, domain 2"/>
    <property type="match status" value="2"/>
</dbReference>
<feature type="domain" description="Carrier" evidence="11">
    <location>
        <begin position="4049"/>
        <end position="4124"/>
    </location>
</feature>
<dbReference type="Pfam" id="PF16197">
    <property type="entry name" value="KAsynt_C_assoc"/>
    <property type="match status" value="2"/>
</dbReference>
<dbReference type="CDD" id="cd00833">
    <property type="entry name" value="PKS"/>
    <property type="match status" value="2"/>
</dbReference>
<keyword evidence="2" id="KW-0596">Phosphopantetheine</keyword>
<evidence type="ECO:0000256" key="10">
    <source>
        <dbReference type="SAM" id="Coils"/>
    </source>
</evidence>
<dbReference type="InterPro" id="IPR050091">
    <property type="entry name" value="PKS_NRPS_Biosynth_Enz"/>
</dbReference>
<dbReference type="InterPro" id="IPR020841">
    <property type="entry name" value="PKS_Beta-ketoAc_synthase_dom"/>
</dbReference>
<dbReference type="GO" id="GO:0031177">
    <property type="term" value="F:phosphopantetheine binding"/>
    <property type="evidence" value="ECO:0007669"/>
    <property type="project" value="InterPro"/>
</dbReference>
<feature type="domain" description="PKS/mFAS DH" evidence="13">
    <location>
        <begin position="937"/>
        <end position="1215"/>
    </location>
</feature>
<dbReference type="InterPro" id="IPR049551">
    <property type="entry name" value="PKS_DH_C"/>
</dbReference>
<dbReference type="InterPro" id="IPR055123">
    <property type="entry name" value="SpnB-like_Rossmann"/>
</dbReference>
<dbReference type="Gene3D" id="3.40.50.720">
    <property type="entry name" value="NAD(P)-binding Rossmann-like Domain"/>
    <property type="match status" value="2"/>
</dbReference>
<dbReference type="FunFam" id="3.40.50.720:FF:000209">
    <property type="entry name" value="Polyketide synthase Pks12"/>
    <property type="match status" value="2"/>
</dbReference>
<dbReference type="InterPro" id="IPR020807">
    <property type="entry name" value="PKS_DH"/>
</dbReference>
<dbReference type="Gene3D" id="3.30.70.3290">
    <property type="match status" value="2"/>
</dbReference>
<evidence type="ECO:0000256" key="2">
    <source>
        <dbReference type="ARBA" id="ARBA00022450"/>
    </source>
</evidence>
<dbReference type="RefSeq" id="WP_211695463.1">
    <property type="nucleotide sequence ID" value="NZ_CP046600.1"/>
</dbReference>
<feature type="active site" description="Proton acceptor; for dehydratase activity" evidence="9">
    <location>
        <position position="969"/>
    </location>
</feature>
<dbReference type="SUPFAM" id="SSF51735">
    <property type="entry name" value="NAD(P)-binding Rossmann-fold domains"/>
    <property type="match status" value="6"/>
</dbReference>
<dbReference type="Pfam" id="PF02801">
    <property type="entry name" value="Ketoacyl-synt_C"/>
    <property type="match status" value="2"/>
</dbReference>
<dbReference type="Pfam" id="PF21089">
    <property type="entry name" value="PKS_DH_N"/>
    <property type="match status" value="2"/>
</dbReference>
<dbReference type="InterPro" id="IPR036291">
    <property type="entry name" value="NAD(P)-bd_dom_sf"/>
</dbReference>
<dbReference type="Pfam" id="PF00109">
    <property type="entry name" value="ketoacyl-synt"/>
    <property type="match status" value="2"/>
</dbReference>
<accession>A0A975PXJ4</accession>
<dbReference type="Pfam" id="PF00550">
    <property type="entry name" value="PP-binding"/>
    <property type="match status" value="2"/>
</dbReference>
<dbReference type="SUPFAM" id="SSF50129">
    <property type="entry name" value="GroES-like"/>
    <property type="match status" value="2"/>
</dbReference>
<dbReference type="Proteomes" id="UP000682202">
    <property type="component" value="Chromosome"/>
</dbReference>
<dbReference type="SMART" id="SM00823">
    <property type="entry name" value="PKS_PP"/>
    <property type="match status" value="2"/>
</dbReference>
<name>A0A975PXJ4_9MYCO</name>
<dbReference type="Gene3D" id="3.10.129.110">
    <property type="entry name" value="Polyketide synthase dehydratase"/>
    <property type="match status" value="2"/>
</dbReference>
<dbReference type="Pfam" id="PF00698">
    <property type="entry name" value="Acyl_transf_1"/>
    <property type="match status" value="2"/>
</dbReference>
<dbReference type="InterPro" id="IPR016036">
    <property type="entry name" value="Malonyl_transacylase_ACP-bd"/>
</dbReference>
<dbReference type="InterPro" id="IPR001227">
    <property type="entry name" value="Ac_transferase_dom_sf"/>
</dbReference>
<dbReference type="Pfam" id="PF22953">
    <property type="entry name" value="SpnB_Rossmann"/>
    <property type="match status" value="2"/>
</dbReference>
<feature type="domain" description="PKS/mFAS DH" evidence="13">
    <location>
        <begin position="2972"/>
        <end position="3253"/>
    </location>
</feature>
<dbReference type="SMART" id="SM00827">
    <property type="entry name" value="PKS_AT"/>
    <property type="match status" value="2"/>
</dbReference>
<dbReference type="SUPFAM" id="SSF53901">
    <property type="entry name" value="Thiolase-like"/>
    <property type="match status" value="2"/>
</dbReference>
<feature type="active site" description="Proton donor; for dehydratase activity" evidence="9">
    <location>
        <position position="1131"/>
    </location>
</feature>
<dbReference type="InterPro" id="IPR014030">
    <property type="entry name" value="Ketoacyl_synth_N"/>
</dbReference>
<dbReference type="Gene3D" id="3.90.180.10">
    <property type="entry name" value="Medium-chain alcohol dehydrogenases, catalytic domain"/>
    <property type="match status" value="2"/>
</dbReference>
<evidence type="ECO:0000256" key="4">
    <source>
        <dbReference type="ARBA" id="ARBA00022679"/>
    </source>
</evidence>
<dbReference type="SMART" id="SM00822">
    <property type="entry name" value="PKS_KR"/>
    <property type="match status" value="2"/>
</dbReference>
<reference evidence="14" key="1">
    <citation type="submission" date="2019-12" db="EMBL/GenBank/DDBJ databases">
        <title>Mycobacterium spongiae sp. nov.</title>
        <authorList>
            <person name="Stinear T."/>
        </authorList>
    </citation>
    <scope>NUCLEOTIDE SEQUENCE</scope>
    <source>
        <strain evidence="14">FSD4b-SM</strain>
    </source>
</reference>
<feature type="region of interest" description="C-terminal hotdog fold" evidence="9">
    <location>
        <begin position="3106"/>
        <end position="3253"/>
    </location>
</feature>
<comment type="pathway">
    <text evidence="1">Lipid metabolism.</text>
</comment>